<accession>A0A921DQM2</accession>
<reference evidence="1" key="2">
    <citation type="submission" date="2021-09" db="EMBL/GenBank/DDBJ databases">
        <authorList>
            <person name="Gilroy R."/>
        </authorList>
    </citation>
    <scope>NUCLEOTIDE SEQUENCE</scope>
    <source>
        <strain evidence="1">ChiGjej2B2-19336</strain>
    </source>
</reference>
<dbReference type="AlphaFoldDB" id="A0A921DQM2"/>
<dbReference type="Pfam" id="PF09474">
    <property type="entry name" value="Type_III_YscX"/>
    <property type="match status" value="1"/>
</dbReference>
<name>A0A921DQM2_9BACT</name>
<comment type="caution">
    <text evidence="1">The sequence shown here is derived from an EMBL/GenBank/DDBJ whole genome shotgun (WGS) entry which is preliminary data.</text>
</comment>
<proteinExistence type="predicted"/>
<sequence length="121" mass="12902">MPSSINLLDPSLGIQHVMDMPEPANLPRARELASNALNEPGLEELYAPGNAWQLVEQALCPDVGDGSMLNPEIFSGTLESCLRDLEGSSDPAVQAMLSEELTPLLQNGQLLQAYLGLMIGG</sequence>
<reference evidence="1" key="1">
    <citation type="journal article" date="2021" name="PeerJ">
        <title>Extensive microbial diversity within the chicken gut microbiome revealed by metagenomics and culture.</title>
        <authorList>
            <person name="Gilroy R."/>
            <person name="Ravi A."/>
            <person name="Getino M."/>
            <person name="Pursley I."/>
            <person name="Horton D.L."/>
            <person name="Alikhan N.F."/>
            <person name="Baker D."/>
            <person name="Gharbi K."/>
            <person name="Hall N."/>
            <person name="Watson M."/>
            <person name="Adriaenssens E.M."/>
            <person name="Foster-Nyarko E."/>
            <person name="Jarju S."/>
            <person name="Secka A."/>
            <person name="Antonio M."/>
            <person name="Oren A."/>
            <person name="Chaudhuri R.R."/>
            <person name="La Ragione R."/>
            <person name="Hildebrand F."/>
            <person name="Pallen M.J."/>
        </authorList>
    </citation>
    <scope>NUCLEOTIDE SEQUENCE</scope>
    <source>
        <strain evidence="1">ChiGjej2B2-19336</strain>
    </source>
</reference>
<protein>
    <submittedName>
        <fullName evidence="1">Type III secretion protein</fullName>
    </submittedName>
</protein>
<evidence type="ECO:0000313" key="2">
    <source>
        <dbReference type="Proteomes" id="UP000698963"/>
    </source>
</evidence>
<organism evidence="1 2">
    <name type="scientific">Mailhella massiliensis</name>
    <dbReference type="NCBI Taxonomy" id="1903261"/>
    <lineage>
        <taxon>Bacteria</taxon>
        <taxon>Pseudomonadati</taxon>
        <taxon>Thermodesulfobacteriota</taxon>
        <taxon>Desulfovibrionia</taxon>
        <taxon>Desulfovibrionales</taxon>
        <taxon>Desulfovibrionaceae</taxon>
        <taxon>Mailhella</taxon>
    </lineage>
</organism>
<dbReference type="InterPro" id="IPR012672">
    <property type="entry name" value="T3SS_YscX"/>
</dbReference>
<dbReference type="EMBL" id="DYZA01000065">
    <property type="protein sequence ID" value="HJD96695.1"/>
    <property type="molecule type" value="Genomic_DNA"/>
</dbReference>
<dbReference type="Proteomes" id="UP000698963">
    <property type="component" value="Unassembled WGS sequence"/>
</dbReference>
<evidence type="ECO:0000313" key="1">
    <source>
        <dbReference type="EMBL" id="HJD96695.1"/>
    </source>
</evidence>
<gene>
    <name evidence="1" type="ORF">K8W16_03500</name>
</gene>
<dbReference type="RefSeq" id="WP_304121196.1">
    <property type="nucleotide sequence ID" value="NZ_DYZA01000065.1"/>
</dbReference>